<evidence type="ECO:0000313" key="8">
    <source>
        <dbReference type="EMBL" id="GAA4351556.1"/>
    </source>
</evidence>
<comment type="caution">
    <text evidence="8">The sequence shown here is derived from an EMBL/GenBank/DDBJ whole genome shotgun (WGS) entry which is preliminary data.</text>
</comment>
<dbReference type="PROSITE" id="PS00138">
    <property type="entry name" value="SUBTILASE_SER"/>
    <property type="match status" value="1"/>
</dbReference>
<dbReference type="RefSeq" id="WP_345234479.1">
    <property type="nucleotide sequence ID" value="NZ_BAABGZ010000013.1"/>
</dbReference>
<dbReference type="InterPro" id="IPR036852">
    <property type="entry name" value="Peptidase_S8/S53_dom_sf"/>
</dbReference>
<dbReference type="InterPro" id="IPR013783">
    <property type="entry name" value="Ig-like_fold"/>
</dbReference>
<keyword evidence="4 5" id="KW-0720">Serine protease</keyword>
<dbReference type="PROSITE" id="PS50093">
    <property type="entry name" value="PKD"/>
    <property type="match status" value="1"/>
</dbReference>
<evidence type="ECO:0000256" key="3">
    <source>
        <dbReference type="ARBA" id="ARBA00022801"/>
    </source>
</evidence>
<dbReference type="InterPro" id="IPR050131">
    <property type="entry name" value="Peptidase_S8_subtilisin-like"/>
</dbReference>
<keyword evidence="6" id="KW-0732">Signal</keyword>
<dbReference type="PANTHER" id="PTHR43806:SF11">
    <property type="entry name" value="CEREVISIN-RELATED"/>
    <property type="match status" value="1"/>
</dbReference>
<evidence type="ECO:0000259" key="7">
    <source>
        <dbReference type="PROSITE" id="PS50093"/>
    </source>
</evidence>
<dbReference type="InterPro" id="IPR015500">
    <property type="entry name" value="Peptidase_S8_subtilisin-rel"/>
</dbReference>
<reference evidence="9" key="1">
    <citation type="journal article" date="2019" name="Int. J. Syst. Evol. Microbiol.">
        <title>The Global Catalogue of Microorganisms (GCM) 10K type strain sequencing project: providing services to taxonomists for standard genome sequencing and annotation.</title>
        <authorList>
            <consortium name="The Broad Institute Genomics Platform"/>
            <consortium name="The Broad Institute Genome Sequencing Center for Infectious Disease"/>
            <person name="Wu L."/>
            <person name="Ma J."/>
        </authorList>
    </citation>
    <scope>NUCLEOTIDE SEQUENCE [LARGE SCALE GENOMIC DNA]</scope>
    <source>
        <strain evidence="9">JCM 17923</strain>
    </source>
</reference>
<dbReference type="Proteomes" id="UP001501153">
    <property type="component" value="Unassembled WGS sequence"/>
</dbReference>
<accession>A0ABP8I509</accession>
<dbReference type="InterPro" id="IPR034058">
    <property type="entry name" value="TagA/B/C/D_pept_dom"/>
</dbReference>
<keyword evidence="2 5" id="KW-0645">Protease</keyword>
<dbReference type="PROSITE" id="PS51892">
    <property type="entry name" value="SUBTILASE"/>
    <property type="match status" value="1"/>
</dbReference>
<dbReference type="EMBL" id="BAABGZ010000013">
    <property type="protein sequence ID" value="GAA4351556.1"/>
    <property type="molecule type" value="Genomic_DNA"/>
</dbReference>
<feature type="active site" description="Charge relay system" evidence="5">
    <location>
        <position position="446"/>
    </location>
</feature>
<dbReference type="InterPro" id="IPR036116">
    <property type="entry name" value="FN3_sf"/>
</dbReference>
<evidence type="ECO:0000256" key="2">
    <source>
        <dbReference type="ARBA" id="ARBA00022670"/>
    </source>
</evidence>
<dbReference type="NCBIfam" id="TIGR04183">
    <property type="entry name" value="Por_Secre_tail"/>
    <property type="match status" value="1"/>
</dbReference>
<name>A0ABP8I509_9BACT</name>
<evidence type="ECO:0000256" key="4">
    <source>
        <dbReference type="ARBA" id="ARBA00022825"/>
    </source>
</evidence>
<evidence type="ECO:0000256" key="6">
    <source>
        <dbReference type="SAM" id="SignalP"/>
    </source>
</evidence>
<dbReference type="Gene3D" id="2.60.120.380">
    <property type="match status" value="1"/>
</dbReference>
<dbReference type="CDD" id="cd00146">
    <property type="entry name" value="PKD"/>
    <property type="match status" value="1"/>
</dbReference>
<keyword evidence="9" id="KW-1185">Reference proteome</keyword>
<dbReference type="Gene3D" id="2.60.120.200">
    <property type="match status" value="1"/>
</dbReference>
<evidence type="ECO:0000256" key="1">
    <source>
        <dbReference type="ARBA" id="ARBA00011073"/>
    </source>
</evidence>
<evidence type="ECO:0000313" key="9">
    <source>
        <dbReference type="Proteomes" id="UP001501153"/>
    </source>
</evidence>
<feature type="chain" id="PRO_5045434306" description="PKD domain-containing protein" evidence="6">
    <location>
        <begin position="23"/>
        <end position="1199"/>
    </location>
</feature>
<feature type="active site" description="Charge relay system" evidence="5">
    <location>
        <position position="250"/>
    </location>
</feature>
<protein>
    <recommendedName>
        <fullName evidence="7">PKD domain-containing protein</fullName>
    </recommendedName>
</protein>
<organism evidence="8 9">
    <name type="scientific">Hymenobacter saemangeumensis</name>
    <dbReference type="NCBI Taxonomy" id="1084522"/>
    <lineage>
        <taxon>Bacteria</taxon>
        <taxon>Pseudomonadati</taxon>
        <taxon>Bacteroidota</taxon>
        <taxon>Cytophagia</taxon>
        <taxon>Cytophagales</taxon>
        <taxon>Hymenobacteraceae</taxon>
        <taxon>Hymenobacter</taxon>
    </lineage>
</organism>
<dbReference type="Gene3D" id="3.40.50.200">
    <property type="entry name" value="Peptidase S8/S53 domain"/>
    <property type="match status" value="1"/>
</dbReference>
<dbReference type="Gene3D" id="2.60.40.10">
    <property type="entry name" value="Immunoglobulins"/>
    <property type="match status" value="2"/>
</dbReference>
<keyword evidence="3 5" id="KW-0378">Hydrolase</keyword>
<dbReference type="InterPro" id="IPR035986">
    <property type="entry name" value="PKD_dom_sf"/>
</dbReference>
<dbReference type="InterPro" id="IPR000601">
    <property type="entry name" value="PKD_dom"/>
</dbReference>
<dbReference type="InterPro" id="IPR022409">
    <property type="entry name" value="PKD/Chitinase_dom"/>
</dbReference>
<dbReference type="PRINTS" id="PR00723">
    <property type="entry name" value="SUBTILISIN"/>
</dbReference>
<dbReference type="SUPFAM" id="SSF49299">
    <property type="entry name" value="PKD domain"/>
    <property type="match status" value="1"/>
</dbReference>
<sequence length="1199" mass="127955">MNKLYRLGLAVALSLPVLDAAAQPIAPAASPYSLRLAVGDVTPPANISAWLREPVGAPDAWQGRVYRLLQFDRLPTEAQKATLRRHGVVLYDYLPLNAWTASLPASLPHDRLAGLGLRSVTAVPARWKLAGQLAQGTVPAHARRAGGQVEVALNYYSSLTPAQAAAALQSAEFRLTGQDAFSHQLTVTLPEADIPRLAGLPWVSAVEAVSAPGVPENSRDRSTQRANAIATDYGAGRHYDGRGVTVGHGDDGSIGPHIDFQGRVDVSTAGPSQGNHGDHVAGIIMGAGNMDPRVRGQATGAFNFYQSYPNNWTQAPANYTNATRRVRVTNSSYGDGNNTGYTTNTRTVDQQMRQLPYLVHVFSSGNSGTSNFNYGAGAGWGNITGGHKMGKNVLTVGNVLYTDALAGSSSRGPATDGRIKPDVCAVGTNVNSTVDPHTYAVFTGTSMACPGVAGVTAQLVGAYRSLNNNAEAPGALLKAILMNTAEDLGNPGPDFKFGYGRINALRAVRTLEGRHYFRDTITQGQSRTFTVPATTGKKQLRVLLHWADYEAAVNARPALVNDLELRGASLAQPASPVLMPWILDHRPTVAQLDANAVRGRDSINNTEQITIDNPNSALGYTFTVSGRAVPQGRQGFWLTYSFIEDGVELTYPLGGEGLVPGEIEVIRWDAPDNTLPFTVEYTSDGRIYTPIATNVPGTQRYFEWTVPAGISSGRVKVRVTRGTAQSESPANLTIAPLPTALRVEYTCPTETKLTWTASAGATSYTVYKLGTMYMDSITTVTTTFAVLPGVGSGSEHWFSVCARGGNNLRSRRTRALYRAPGVRDCPGPPQVAFTANQSITCAGGIVTLGDSSQSYPTSWQWAISPSAGVTFVNGTSATSQHPQVQFSSTGSYSVSLTATNTYGPATVTQANFVTVTNGLPLAFSEDFNATAPAFPPPGWRIENPSSNWTWQLSTATVMGPDNVRRRLPMVNNFDDQLRGAEDYLITPPLNLAGSTSPELTFAVAYQPYSANEQDGLRVDISTDCGRTFQPTSYLKRGIGLATVSTFTTARFAPASVAQWRQETLDMRPYLVAGAPATQPQTVVLRFANLNDYGNNVYLSNIRLAERTVSATTRGTNASILLTAMPVPFGPRLHVGLNSSTTGPATLTLTDALGRQVLQQALSLRGGAQQLELNTEALSSGVYVLRLATSTGSQQVKVVK</sequence>
<feature type="active site" description="Charge relay system" evidence="5">
    <location>
        <position position="276"/>
    </location>
</feature>
<comment type="similarity">
    <text evidence="1 5">Belongs to the peptidase S8 family.</text>
</comment>
<dbReference type="PANTHER" id="PTHR43806">
    <property type="entry name" value="PEPTIDASE S8"/>
    <property type="match status" value="1"/>
</dbReference>
<dbReference type="InterPro" id="IPR026444">
    <property type="entry name" value="Secre_tail"/>
</dbReference>
<evidence type="ECO:0000256" key="5">
    <source>
        <dbReference type="PROSITE-ProRule" id="PRU01240"/>
    </source>
</evidence>
<dbReference type="SMART" id="SM00089">
    <property type="entry name" value="PKD"/>
    <property type="match status" value="1"/>
</dbReference>
<dbReference type="InterPro" id="IPR023828">
    <property type="entry name" value="Peptidase_S8_Ser-AS"/>
</dbReference>
<dbReference type="SUPFAM" id="SSF52743">
    <property type="entry name" value="Subtilisin-like"/>
    <property type="match status" value="1"/>
</dbReference>
<dbReference type="Pfam" id="PF00801">
    <property type="entry name" value="PKD"/>
    <property type="match status" value="1"/>
</dbReference>
<proteinExistence type="inferred from homology"/>
<gene>
    <name evidence="8" type="ORF">GCM10023185_10300</name>
</gene>
<feature type="domain" description="PKD" evidence="7">
    <location>
        <begin position="829"/>
        <end position="920"/>
    </location>
</feature>
<dbReference type="CDD" id="cd04842">
    <property type="entry name" value="Peptidases_S8_Kp43_protease"/>
    <property type="match status" value="1"/>
</dbReference>
<dbReference type="InterPro" id="IPR000209">
    <property type="entry name" value="Peptidase_S8/S53_dom"/>
</dbReference>
<dbReference type="SUPFAM" id="SSF49265">
    <property type="entry name" value="Fibronectin type III"/>
    <property type="match status" value="1"/>
</dbReference>
<dbReference type="Pfam" id="PF00082">
    <property type="entry name" value="Peptidase_S8"/>
    <property type="match status" value="1"/>
</dbReference>
<dbReference type="SUPFAM" id="SSF49785">
    <property type="entry name" value="Galactose-binding domain-like"/>
    <property type="match status" value="1"/>
</dbReference>
<feature type="signal peptide" evidence="6">
    <location>
        <begin position="1"/>
        <end position="22"/>
    </location>
</feature>
<dbReference type="InterPro" id="IPR008979">
    <property type="entry name" value="Galactose-bd-like_sf"/>
</dbReference>